<comment type="catalytic activity">
    <reaction evidence="16">
        <text>phytol + CTP = phytyl phosphate + CDP + H(+)</text>
        <dbReference type="Rhea" id="RHEA:38055"/>
        <dbReference type="ChEBI" id="CHEBI:15378"/>
        <dbReference type="ChEBI" id="CHEBI:17327"/>
        <dbReference type="ChEBI" id="CHEBI:37563"/>
        <dbReference type="ChEBI" id="CHEBI:58069"/>
        <dbReference type="ChEBI" id="CHEBI:75483"/>
        <dbReference type="EC" id="2.7.1.182"/>
    </reaction>
</comment>
<dbReference type="GO" id="GO:0008270">
    <property type="term" value="F:zinc ion binding"/>
    <property type="evidence" value="ECO:0007669"/>
    <property type="project" value="UniProtKB-KW"/>
</dbReference>
<dbReference type="Gene3D" id="6.10.140.2220">
    <property type="match status" value="1"/>
</dbReference>
<feature type="region of interest" description="Disordered" evidence="18">
    <location>
        <begin position="521"/>
        <end position="546"/>
    </location>
</feature>
<keyword evidence="7" id="KW-0479">Metal-binding</keyword>
<dbReference type="InterPro" id="IPR039606">
    <property type="entry name" value="Phytol/farnesol_kinase"/>
</dbReference>
<dbReference type="Proteomes" id="UP000613740">
    <property type="component" value="Unassembled WGS sequence"/>
</dbReference>
<evidence type="ECO:0000256" key="9">
    <source>
        <dbReference type="ARBA" id="ARBA00022777"/>
    </source>
</evidence>
<evidence type="ECO:0000313" key="21">
    <source>
        <dbReference type="Proteomes" id="UP000613740"/>
    </source>
</evidence>
<evidence type="ECO:0000256" key="11">
    <source>
        <dbReference type="ARBA" id="ARBA00022946"/>
    </source>
</evidence>
<feature type="region of interest" description="Disordered" evidence="18">
    <location>
        <begin position="126"/>
        <end position="148"/>
    </location>
</feature>
<organism evidence="20 21">
    <name type="scientific">Chlamydomonas schloesseri</name>
    <dbReference type="NCBI Taxonomy" id="2026947"/>
    <lineage>
        <taxon>Eukaryota</taxon>
        <taxon>Viridiplantae</taxon>
        <taxon>Chlorophyta</taxon>
        <taxon>core chlorophytes</taxon>
        <taxon>Chlorophyceae</taxon>
        <taxon>CS clade</taxon>
        <taxon>Chlamydomonadales</taxon>
        <taxon>Chlamydomonadaceae</taxon>
        <taxon>Chlamydomonas</taxon>
    </lineage>
</organism>
<reference evidence="20" key="1">
    <citation type="journal article" date="2020" name="bioRxiv">
        <title>Comparative genomics of Chlamydomonas.</title>
        <authorList>
            <person name="Craig R.J."/>
            <person name="Hasan A.R."/>
            <person name="Ness R.W."/>
            <person name="Keightley P.D."/>
        </authorList>
    </citation>
    <scope>NUCLEOTIDE SEQUENCE</scope>
    <source>
        <strain evidence="20">CCAP 11/173</strain>
    </source>
</reference>
<keyword evidence="6" id="KW-0812">Transmembrane</keyword>
<evidence type="ECO:0000256" key="15">
    <source>
        <dbReference type="ARBA" id="ARBA00039024"/>
    </source>
</evidence>
<evidence type="ECO:0000256" key="13">
    <source>
        <dbReference type="ARBA" id="ARBA00023136"/>
    </source>
</evidence>
<evidence type="ECO:0000256" key="16">
    <source>
        <dbReference type="ARBA" id="ARBA00048889"/>
    </source>
</evidence>
<name>A0A836BC90_9CHLO</name>
<evidence type="ECO:0000313" key="20">
    <source>
        <dbReference type="EMBL" id="KAG2454252.1"/>
    </source>
</evidence>
<evidence type="ECO:0000256" key="4">
    <source>
        <dbReference type="ARBA" id="ARBA00022640"/>
    </source>
</evidence>
<evidence type="ECO:0000256" key="5">
    <source>
        <dbReference type="ARBA" id="ARBA00022679"/>
    </source>
</evidence>
<dbReference type="EC" id="2.7.1.182" evidence="15"/>
<evidence type="ECO:0000259" key="19">
    <source>
        <dbReference type="PROSITE" id="PS50865"/>
    </source>
</evidence>
<comment type="caution">
    <text evidence="20">The sequence shown here is derived from an EMBL/GenBank/DDBJ whole genome shotgun (WGS) entry which is preliminary data.</text>
</comment>
<comment type="similarity">
    <text evidence="2">Belongs to the polyprenol kinase family.</text>
</comment>
<feature type="region of interest" description="Disordered" evidence="18">
    <location>
        <begin position="40"/>
        <end position="60"/>
    </location>
</feature>
<feature type="compositionally biased region" description="Low complexity" evidence="18">
    <location>
        <begin position="195"/>
        <end position="228"/>
    </location>
</feature>
<keyword evidence="5" id="KW-0808">Transferase</keyword>
<keyword evidence="10" id="KW-0862">Zinc</keyword>
<dbReference type="GO" id="GO:0016020">
    <property type="term" value="C:membrane"/>
    <property type="evidence" value="ECO:0007669"/>
    <property type="project" value="UniProtKB-SubCell"/>
</dbReference>
<feature type="domain" description="MYND-type" evidence="19">
    <location>
        <begin position="1029"/>
        <end position="1077"/>
    </location>
</feature>
<dbReference type="AlphaFoldDB" id="A0A836BC90"/>
<evidence type="ECO:0000256" key="6">
    <source>
        <dbReference type="ARBA" id="ARBA00022692"/>
    </source>
</evidence>
<evidence type="ECO:0000256" key="8">
    <source>
        <dbReference type="ARBA" id="ARBA00022771"/>
    </source>
</evidence>
<evidence type="ECO:0000256" key="18">
    <source>
        <dbReference type="SAM" id="MobiDB-lite"/>
    </source>
</evidence>
<dbReference type="InterPro" id="IPR002893">
    <property type="entry name" value="Znf_MYND"/>
</dbReference>
<keyword evidence="11" id="KW-0809">Transit peptide</keyword>
<gene>
    <name evidence="20" type="ORF">HYH02_001286</name>
</gene>
<accession>A0A836BC90</accession>
<evidence type="ECO:0000256" key="7">
    <source>
        <dbReference type="ARBA" id="ARBA00022723"/>
    </source>
</evidence>
<evidence type="ECO:0000256" key="12">
    <source>
        <dbReference type="ARBA" id="ARBA00022989"/>
    </source>
</evidence>
<evidence type="ECO:0000256" key="2">
    <source>
        <dbReference type="ARBA" id="ARBA00010794"/>
    </source>
</evidence>
<dbReference type="PANTHER" id="PTHR32523">
    <property type="entry name" value="PHYTOL KINASE 1, CHLOROPLASTIC"/>
    <property type="match status" value="1"/>
</dbReference>
<dbReference type="EMBL" id="JAEHOD010000002">
    <property type="protein sequence ID" value="KAG2454252.1"/>
    <property type="molecule type" value="Genomic_DNA"/>
</dbReference>
<keyword evidence="4" id="KW-0934">Plastid</keyword>
<dbReference type="PANTHER" id="PTHR32523:SF8">
    <property type="entry name" value="DOLICHOL KINASE"/>
    <property type="match status" value="1"/>
</dbReference>
<evidence type="ECO:0000256" key="1">
    <source>
        <dbReference type="ARBA" id="ARBA00004508"/>
    </source>
</evidence>
<evidence type="ECO:0000256" key="10">
    <source>
        <dbReference type="ARBA" id="ARBA00022833"/>
    </source>
</evidence>
<dbReference type="PROSITE" id="PS50865">
    <property type="entry name" value="ZF_MYND_2"/>
    <property type="match status" value="1"/>
</dbReference>
<sequence>MALLVRVLPVPWLHSTRAPLALLRANLLSTYARVIDNLGRTREGAGPRGSGSGSVSGAADPHEIPYKDECMALMHMVSVLTALTPAEMAPGHATLTAELLAALGRSQMLEHAAAAALRLAAACPLPDQPAPAQSQAQAAEAPPCRSQNLRRNEDGGAWQKWQYVCAAVSSLCNYLQLASAWLELVMEPPDDGAAGSTSSTSSSVSSSSSNVGSSVGNSVGGSSSSVGGSSSSVGGSGCGARVAGCAQLVQGPTDPAHAAQALLGGPCVQAFLVWSLACLAAGDAAAAFAEATAEPTVAMAPAAAAAGAGKSRPPPLPFVRPLMWGVYDVESKALLSSVMVVRALAAIAKGAAAAAGASPIIASSPCIMLQRERAQQVFDLLLNAAAPVLCSTAAPSEHTAEPSEYVRTDLAVRVNSLLGELLEGEEEMGMRPAQAAARLPRYWRQLLQPLGWELDDCTAGSIELIGLALGRGRGRGPAPATAAASGAAAADTTAAAAGPCCDHSLRCALDAGLVPALEGVLRSSGPPPPPAATSLQGATAKRDDDSARSTIRDAVLSRALCISGVWPDLLAHAPVPQVAGLIATLAATARRVCPEPPSGPCLVLMLSRAALSTCAQLAALLEQQMLDVQTAGLRAQAAGAQAGAAAPLPQQAQQGASGGQSSGACGSRAGLSAAGGAPPPASGPAAAAQQALLASFALQQWLPHLLNTAATLVLSLPFELRSNEVEQMDRVSGGLPRLPLALAILRLMTHVAVDVVVRLAGGPGAAGRSPAGGCAAGAGGADTGTAAATAAAAAPAARPAAAGVAAGAAPEQAAATVAAKQEDAVAAAHMSGGERVVSWWSGLFRSCEGAIMFLARRVPGVCQVAQELPGNQAAEDLERALTSMLGACAAAYPVLAIRLALQREAGPIADALRKRGCGWRELAAFLEDTERAREQVHVHLRSGASEDDWEKAIARAMDPAAERAMLQSLLDHVNCTPQPAGRLLAPVEVAARLREAGVVPNGDAMMSHGGDQAAADSAPPPAAGALCANPACSSLDGPSALIAPGRGKTCRRCGCVTYCCGACQLQHWREGGHEQECAELAKGAAAAAAAAAAGPSAAAD</sequence>
<dbReference type="SUPFAM" id="SSF144232">
    <property type="entry name" value="HIT/MYND zinc finger-like"/>
    <property type="match status" value="1"/>
</dbReference>
<evidence type="ECO:0000256" key="3">
    <source>
        <dbReference type="ARBA" id="ARBA00022528"/>
    </source>
</evidence>
<comment type="pathway">
    <text evidence="14">Cofactor biosynthesis; tocopherol biosynthesis.</text>
</comment>
<dbReference type="GO" id="GO:0009507">
    <property type="term" value="C:chloroplast"/>
    <property type="evidence" value="ECO:0007669"/>
    <property type="project" value="UniProtKB-SubCell"/>
</dbReference>
<evidence type="ECO:0000256" key="17">
    <source>
        <dbReference type="PROSITE-ProRule" id="PRU00134"/>
    </source>
</evidence>
<keyword evidence="21" id="KW-1185">Reference proteome</keyword>
<keyword evidence="12" id="KW-1133">Transmembrane helix</keyword>
<keyword evidence="13" id="KW-0472">Membrane</keyword>
<proteinExistence type="inferred from homology"/>
<keyword evidence="9" id="KW-0418">Kinase</keyword>
<comment type="subcellular location">
    <subcellularLocation>
        <location evidence="1">Plastid</location>
        <location evidence="1">Chloroplast membrane</location>
        <topology evidence="1">Multi-pass membrane protein</topology>
    </subcellularLocation>
</comment>
<evidence type="ECO:0000256" key="14">
    <source>
        <dbReference type="ARBA" id="ARBA00024015"/>
    </source>
</evidence>
<protein>
    <recommendedName>
        <fullName evidence="15">phytol kinase</fullName>
        <ecNumber evidence="15">2.7.1.182</ecNumber>
    </recommendedName>
</protein>
<keyword evidence="3" id="KW-0150">Chloroplast</keyword>
<dbReference type="GO" id="GO:0010276">
    <property type="term" value="F:phytol kinase activity"/>
    <property type="evidence" value="ECO:0007669"/>
    <property type="project" value="UniProtKB-EC"/>
</dbReference>
<feature type="compositionally biased region" description="Low complexity" evidence="18">
    <location>
        <begin position="126"/>
        <end position="143"/>
    </location>
</feature>
<dbReference type="OrthoDB" id="550206at2759"/>
<feature type="region of interest" description="Disordered" evidence="18">
    <location>
        <begin position="190"/>
        <end position="228"/>
    </location>
</feature>
<keyword evidence="8 17" id="KW-0863">Zinc-finger</keyword>